<dbReference type="AlphaFoldDB" id="A0A8J9YLM6"/>
<dbReference type="PANTHER" id="PTHR42643:SF40">
    <property type="entry name" value="IONOTROPIC RECEPTOR 41A-RELATED"/>
    <property type="match status" value="1"/>
</dbReference>
<dbReference type="Gene3D" id="1.10.287.70">
    <property type="match status" value="1"/>
</dbReference>
<dbReference type="Gene3D" id="3.40.190.10">
    <property type="entry name" value="Periplasmic binding protein-like II"/>
    <property type="match status" value="1"/>
</dbReference>
<dbReference type="PANTHER" id="PTHR42643">
    <property type="entry name" value="IONOTROPIC RECEPTOR 20A-RELATED"/>
    <property type="match status" value="1"/>
</dbReference>
<dbReference type="Pfam" id="PF10613">
    <property type="entry name" value="Lig_chan-Glu_bd"/>
    <property type="match status" value="1"/>
</dbReference>
<gene>
    <name evidence="14" type="ORF">BINO364_LOCUS15115</name>
</gene>
<dbReference type="InterPro" id="IPR052192">
    <property type="entry name" value="Insect_Ionotropic_Sensory_Rcpt"/>
</dbReference>
<keyword evidence="8" id="KW-0675">Receptor</keyword>
<dbReference type="GO" id="GO:0005886">
    <property type="term" value="C:plasma membrane"/>
    <property type="evidence" value="ECO:0007669"/>
    <property type="project" value="UniProtKB-SubCell"/>
</dbReference>
<dbReference type="SUPFAM" id="SSF53850">
    <property type="entry name" value="Periplasmic binding protein-like II"/>
    <property type="match status" value="1"/>
</dbReference>
<keyword evidence="4 12" id="KW-0812">Transmembrane</keyword>
<evidence type="ECO:0000256" key="8">
    <source>
        <dbReference type="ARBA" id="ARBA00023170"/>
    </source>
</evidence>
<keyword evidence="5 12" id="KW-1133">Transmembrane helix</keyword>
<feature type="transmembrane region" description="Helical" evidence="12">
    <location>
        <begin position="321"/>
        <end position="341"/>
    </location>
</feature>
<keyword evidence="2" id="KW-0813">Transport</keyword>
<accession>A0A8J9YLM6</accession>
<keyword evidence="6" id="KW-0406">Ion transport</keyword>
<evidence type="ECO:0000313" key="15">
    <source>
        <dbReference type="Proteomes" id="UP000838878"/>
    </source>
</evidence>
<organism evidence="14 15">
    <name type="scientific">Brenthis ino</name>
    <name type="common">lesser marbled fritillary</name>
    <dbReference type="NCBI Taxonomy" id="405034"/>
    <lineage>
        <taxon>Eukaryota</taxon>
        <taxon>Metazoa</taxon>
        <taxon>Ecdysozoa</taxon>
        <taxon>Arthropoda</taxon>
        <taxon>Hexapoda</taxon>
        <taxon>Insecta</taxon>
        <taxon>Pterygota</taxon>
        <taxon>Neoptera</taxon>
        <taxon>Endopterygota</taxon>
        <taxon>Lepidoptera</taxon>
        <taxon>Glossata</taxon>
        <taxon>Ditrysia</taxon>
        <taxon>Papilionoidea</taxon>
        <taxon>Nymphalidae</taxon>
        <taxon>Heliconiinae</taxon>
        <taxon>Argynnini</taxon>
        <taxon>Brenthis</taxon>
    </lineage>
</organism>
<evidence type="ECO:0000256" key="7">
    <source>
        <dbReference type="ARBA" id="ARBA00023136"/>
    </source>
</evidence>
<dbReference type="InterPro" id="IPR019594">
    <property type="entry name" value="Glu/Gly-bd"/>
</dbReference>
<evidence type="ECO:0000256" key="10">
    <source>
        <dbReference type="ARBA" id="ARBA00023286"/>
    </source>
</evidence>
<name>A0A8J9YLM6_9NEOP</name>
<proteinExistence type="predicted"/>
<keyword evidence="7 12" id="KW-0472">Membrane</keyword>
<feature type="non-terminal residue" evidence="14">
    <location>
        <position position="439"/>
    </location>
</feature>
<keyword evidence="9" id="KW-0325">Glycoprotein</keyword>
<keyword evidence="3" id="KW-1003">Cell membrane</keyword>
<keyword evidence="11" id="KW-0407">Ion channel</keyword>
<evidence type="ECO:0000313" key="14">
    <source>
        <dbReference type="EMBL" id="CAH0730096.1"/>
    </source>
</evidence>
<sequence>MLLIIPQVWTPIETLLHIIITKYLNLSYCITIISEDNLFIKSPNSFVHILAKDNETLTNLMLNASEMGCSDYIVQLNEPETFMKSFEDVVHLGNVRNGDRKIIMLPTLRDISDKNSQLLLNVLSMKETSFIANILLLLPSDAVNESHIYHLVTHKFVGAHENNKPIILDSWNSFTEKFEKNASLFPHNMTNLEGKTVKVTGFTYKPYILLELDPNVVPNGRDGLDIRIVEEFCRWINCTIEMVGDDGKQWGEIYDNKTGIGILGNVFQDRADLGITALYSWYEEFLVMDFTTPYVRTGITCIAPSPKLLASWQMPLLPFGLNMWIILLFTFIYASLALMVAKGFSTKDSFLVTFGIMISQSRPESGFTSWRIRSVVGWMMLTGLVLDNAYGGGLASTFTVPRYEPTIDTIKDIVDRNFIWGATSDAWTFSLLPSEEVTF</sequence>
<evidence type="ECO:0000256" key="4">
    <source>
        <dbReference type="ARBA" id="ARBA00022692"/>
    </source>
</evidence>
<reference evidence="14" key="1">
    <citation type="submission" date="2021-12" db="EMBL/GenBank/DDBJ databases">
        <authorList>
            <person name="Martin H S."/>
        </authorList>
    </citation>
    <scope>NUCLEOTIDE SEQUENCE</scope>
</reference>
<keyword evidence="10" id="KW-1071">Ligand-gated ion channel</keyword>
<evidence type="ECO:0000256" key="5">
    <source>
        <dbReference type="ARBA" id="ARBA00022989"/>
    </source>
</evidence>
<keyword evidence="15" id="KW-1185">Reference proteome</keyword>
<comment type="subcellular location">
    <subcellularLocation>
        <location evidence="1">Cell membrane</location>
        <topology evidence="1">Multi-pass membrane protein</topology>
    </subcellularLocation>
</comment>
<dbReference type="Proteomes" id="UP000838878">
    <property type="component" value="Chromosome 8"/>
</dbReference>
<evidence type="ECO:0000256" key="6">
    <source>
        <dbReference type="ARBA" id="ARBA00023065"/>
    </source>
</evidence>
<evidence type="ECO:0000256" key="12">
    <source>
        <dbReference type="SAM" id="Phobius"/>
    </source>
</evidence>
<dbReference type="GO" id="GO:0015276">
    <property type="term" value="F:ligand-gated monoatomic ion channel activity"/>
    <property type="evidence" value="ECO:0007669"/>
    <property type="project" value="InterPro"/>
</dbReference>
<evidence type="ECO:0000256" key="2">
    <source>
        <dbReference type="ARBA" id="ARBA00022448"/>
    </source>
</evidence>
<evidence type="ECO:0000256" key="11">
    <source>
        <dbReference type="ARBA" id="ARBA00023303"/>
    </source>
</evidence>
<feature type="domain" description="Ionotropic glutamate receptor L-glutamate and glycine-binding" evidence="13">
    <location>
        <begin position="195"/>
        <end position="306"/>
    </location>
</feature>
<dbReference type="EMBL" id="OV170228">
    <property type="protein sequence ID" value="CAH0730096.1"/>
    <property type="molecule type" value="Genomic_DNA"/>
</dbReference>
<evidence type="ECO:0000256" key="1">
    <source>
        <dbReference type="ARBA" id="ARBA00004651"/>
    </source>
</evidence>
<dbReference type="OrthoDB" id="8182981at2759"/>
<evidence type="ECO:0000256" key="9">
    <source>
        <dbReference type="ARBA" id="ARBA00023180"/>
    </source>
</evidence>
<protein>
    <recommendedName>
        <fullName evidence="13">Ionotropic glutamate receptor L-glutamate and glycine-binding domain-containing protein</fullName>
    </recommendedName>
</protein>
<evidence type="ECO:0000256" key="3">
    <source>
        <dbReference type="ARBA" id="ARBA00022475"/>
    </source>
</evidence>
<evidence type="ECO:0000259" key="13">
    <source>
        <dbReference type="Pfam" id="PF10613"/>
    </source>
</evidence>